<protein>
    <submittedName>
        <fullName evidence="2">Uncharacterized protein</fullName>
    </submittedName>
</protein>
<organism evidence="2 3">
    <name type="scientific">Heliocybe sulcata</name>
    <dbReference type="NCBI Taxonomy" id="5364"/>
    <lineage>
        <taxon>Eukaryota</taxon>
        <taxon>Fungi</taxon>
        <taxon>Dikarya</taxon>
        <taxon>Basidiomycota</taxon>
        <taxon>Agaricomycotina</taxon>
        <taxon>Agaricomycetes</taxon>
        <taxon>Gloeophyllales</taxon>
        <taxon>Gloeophyllaceae</taxon>
        <taxon>Heliocybe</taxon>
    </lineage>
</organism>
<dbReference type="EMBL" id="ML213529">
    <property type="protein sequence ID" value="TFK46572.1"/>
    <property type="molecule type" value="Genomic_DNA"/>
</dbReference>
<keyword evidence="3" id="KW-1185">Reference proteome</keyword>
<reference evidence="2 3" key="1">
    <citation type="journal article" date="2019" name="Nat. Ecol. Evol.">
        <title>Megaphylogeny resolves global patterns of mushroom evolution.</title>
        <authorList>
            <person name="Varga T."/>
            <person name="Krizsan K."/>
            <person name="Foldi C."/>
            <person name="Dima B."/>
            <person name="Sanchez-Garcia M."/>
            <person name="Sanchez-Ramirez S."/>
            <person name="Szollosi G.J."/>
            <person name="Szarkandi J.G."/>
            <person name="Papp V."/>
            <person name="Albert L."/>
            <person name="Andreopoulos W."/>
            <person name="Angelini C."/>
            <person name="Antonin V."/>
            <person name="Barry K.W."/>
            <person name="Bougher N.L."/>
            <person name="Buchanan P."/>
            <person name="Buyck B."/>
            <person name="Bense V."/>
            <person name="Catcheside P."/>
            <person name="Chovatia M."/>
            <person name="Cooper J."/>
            <person name="Damon W."/>
            <person name="Desjardin D."/>
            <person name="Finy P."/>
            <person name="Geml J."/>
            <person name="Haridas S."/>
            <person name="Hughes K."/>
            <person name="Justo A."/>
            <person name="Karasinski D."/>
            <person name="Kautmanova I."/>
            <person name="Kiss B."/>
            <person name="Kocsube S."/>
            <person name="Kotiranta H."/>
            <person name="LaButti K.M."/>
            <person name="Lechner B.E."/>
            <person name="Liimatainen K."/>
            <person name="Lipzen A."/>
            <person name="Lukacs Z."/>
            <person name="Mihaltcheva S."/>
            <person name="Morgado L.N."/>
            <person name="Niskanen T."/>
            <person name="Noordeloos M.E."/>
            <person name="Ohm R.A."/>
            <person name="Ortiz-Santana B."/>
            <person name="Ovrebo C."/>
            <person name="Racz N."/>
            <person name="Riley R."/>
            <person name="Savchenko A."/>
            <person name="Shiryaev A."/>
            <person name="Soop K."/>
            <person name="Spirin V."/>
            <person name="Szebenyi C."/>
            <person name="Tomsovsky M."/>
            <person name="Tulloss R.E."/>
            <person name="Uehling J."/>
            <person name="Grigoriev I.V."/>
            <person name="Vagvolgyi C."/>
            <person name="Papp T."/>
            <person name="Martin F.M."/>
            <person name="Miettinen O."/>
            <person name="Hibbett D.S."/>
            <person name="Nagy L.G."/>
        </authorList>
    </citation>
    <scope>NUCLEOTIDE SEQUENCE [LARGE SCALE GENOMIC DNA]</scope>
    <source>
        <strain evidence="2 3">OMC1185</strain>
    </source>
</reference>
<sequence length="391" mass="43663">MNQAIRACAAIAALPGAQLTCGESDYGSPCQSAEQGGRAMKLSKCSACWDWRNSYEVAEPIGFVRQARRNKPEEANCMRTETEMEADGTRDGQPPPSDSGHDRVWRWIQSARSSAEEVQLRSSIWVMGKNVEMQSSQQSDAAERSGIRKRVTSRLRRDFEFAWRRLAASSTTENPRRCTRIPKMPGNRPLRGPACLLGWILYVFRISIIQSPGGVAVGLSFSLGDLLFAGRWFDSCSEHLVSQYLFFQPRHYEPLTYNEIATCDSKPPYYLTASATEYCAVHPEVTAQMATTFHFGYTGDFRGVILLGGLHVLLECDQRDSAETARLGAPMHMKRIEELSRKNEEGIVELGRSHEFRICQYLAVALLFLGNTQTSQTMSLIRLTVATVPGA</sequence>
<dbReference type="Proteomes" id="UP000305948">
    <property type="component" value="Unassembled WGS sequence"/>
</dbReference>
<dbReference type="AlphaFoldDB" id="A0A5C3MMD9"/>
<evidence type="ECO:0000313" key="2">
    <source>
        <dbReference type="EMBL" id="TFK46572.1"/>
    </source>
</evidence>
<name>A0A5C3MMD9_9AGAM</name>
<accession>A0A5C3MMD9</accession>
<feature type="compositionally biased region" description="Basic and acidic residues" evidence="1">
    <location>
        <begin position="80"/>
        <end position="90"/>
    </location>
</feature>
<evidence type="ECO:0000313" key="3">
    <source>
        <dbReference type="Proteomes" id="UP000305948"/>
    </source>
</evidence>
<feature type="region of interest" description="Disordered" evidence="1">
    <location>
        <begin position="80"/>
        <end position="101"/>
    </location>
</feature>
<evidence type="ECO:0000256" key="1">
    <source>
        <dbReference type="SAM" id="MobiDB-lite"/>
    </source>
</evidence>
<gene>
    <name evidence="2" type="ORF">OE88DRAFT_1776276</name>
</gene>
<proteinExistence type="predicted"/>